<dbReference type="InterPro" id="IPR047794">
    <property type="entry name" value="C45_proenzyme-like"/>
</dbReference>
<evidence type="ECO:0000259" key="1">
    <source>
        <dbReference type="Pfam" id="PF03417"/>
    </source>
</evidence>
<evidence type="ECO:0000313" key="2">
    <source>
        <dbReference type="EMBL" id="TQL44880.1"/>
    </source>
</evidence>
<proteinExistence type="predicted"/>
<dbReference type="OrthoDB" id="8109453at2"/>
<dbReference type="Gene3D" id="3.60.60.10">
    <property type="entry name" value="Penicillin V Acylase, Chain A"/>
    <property type="match status" value="1"/>
</dbReference>
<gene>
    <name evidence="2" type="ORF">FB468_2951</name>
</gene>
<dbReference type="PANTHER" id="PTHR34180">
    <property type="entry name" value="PEPTIDASE C45"/>
    <property type="match status" value="1"/>
</dbReference>
<organism evidence="2 3">
    <name type="scientific">Leucobacter komagatae</name>
    <dbReference type="NCBI Taxonomy" id="55969"/>
    <lineage>
        <taxon>Bacteria</taxon>
        <taxon>Bacillati</taxon>
        <taxon>Actinomycetota</taxon>
        <taxon>Actinomycetes</taxon>
        <taxon>Micrococcales</taxon>
        <taxon>Microbacteriaceae</taxon>
        <taxon>Leucobacter</taxon>
    </lineage>
</organism>
<protein>
    <submittedName>
        <fullName evidence="2">Acyl-CoA:6-aminopenicillanic acid acyl transferase</fullName>
    </submittedName>
</protein>
<sequence>MTVSFPFHHFAGSHHEVGRQHGAALRQQIAVHLDRLQRRFERQGITIAQAEAAALDYRSSIREVSVGLDEEIHGLAEGAEITLGAAFLLQLRAEVFVQLVGKHGAEQECTTFAILPERGSENRGFVGQNADLPAMYHDLMTVVRVSVDDEPELLMVIPAGQISYIGINNAGLGVFGNYLHCASWRDGFPRYLYTRVALREASVEAAEAALRRLHRASSRNVIMLDAGGTAVDLENTAESMVSIQPAQGFLAHANHYLDPSLQHNESNPWLENSQLRYERLAGSIAAGGTDIAPRDIAEMLRDRSDIGNELSIYPEDDDRGVDEEDRNMTVTSVIAEPGRGQIWVASGPPSRHEYRRFSFADAGEPQQHGTAESVL</sequence>
<dbReference type="NCBIfam" id="NF040521">
    <property type="entry name" value="C45_proenzyme"/>
    <property type="match status" value="1"/>
</dbReference>
<dbReference type="RefSeq" id="WP_141887993.1">
    <property type="nucleotide sequence ID" value="NZ_BAAAUY010000018.1"/>
</dbReference>
<dbReference type="Proteomes" id="UP000319094">
    <property type="component" value="Unassembled WGS sequence"/>
</dbReference>
<dbReference type="EMBL" id="VFON01000001">
    <property type="protein sequence ID" value="TQL44880.1"/>
    <property type="molecule type" value="Genomic_DNA"/>
</dbReference>
<reference evidence="2 3" key="1">
    <citation type="submission" date="2019-06" db="EMBL/GenBank/DDBJ databases">
        <title>Sequencing the genomes of 1000 actinobacteria strains.</title>
        <authorList>
            <person name="Klenk H.-P."/>
        </authorList>
    </citation>
    <scope>NUCLEOTIDE SEQUENCE [LARGE SCALE GENOMIC DNA]</scope>
    <source>
        <strain evidence="2 3">DSM 8803</strain>
    </source>
</reference>
<keyword evidence="2" id="KW-0808">Transferase</keyword>
<dbReference type="GO" id="GO:0016740">
    <property type="term" value="F:transferase activity"/>
    <property type="evidence" value="ECO:0007669"/>
    <property type="project" value="UniProtKB-KW"/>
</dbReference>
<keyword evidence="3" id="KW-1185">Reference proteome</keyword>
<dbReference type="AlphaFoldDB" id="A0A542Y9W4"/>
<evidence type="ECO:0000313" key="3">
    <source>
        <dbReference type="Proteomes" id="UP000319094"/>
    </source>
</evidence>
<feature type="domain" description="Peptidase C45 hydrolase" evidence="1">
    <location>
        <begin position="121"/>
        <end position="305"/>
    </location>
</feature>
<dbReference type="Gene3D" id="1.10.10.2120">
    <property type="match status" value="1"/>
</dbReference>
<comment type="caution">
    <text evidence="2">The sequence shown here is derived from an EMBL/GenBank/DDBJ whole genome shotgun (WGS) entry which is preliminary data.</text>
</comment>
<dbReference type="Pfam" id="PF03417">
    <property type="entry name" value="AAT"/>
    <property type="match status" value="1"/>
</dbReference>
<name>A0A542Y9W4_9MICO</name>
<dbReference type="InterPro" id="IPR047801">
    <property type="entry name" value="Peptidase_C45"/>
</dbReference>
<dbReference type="InterPro" id="IPR005079">
    <property type="entry name" value="Peptidase_C45_hydrolase"/>
</dbReference>
<dbReference type="PANTHER" id="PTHR34180:SF1">
    <property type="entry name" value="BETA-ALANYL-DOPAMINE_CARCININE HYDROLASE"/>
    <property type="match status" value="1"/>
</dbReference>
<accession>A0A542Y9W4</accession>